<evidence type="ECO:0000256" key="2">
    <source>
        <dbReference type="ARBA" id="ARBA00023204"/>
    </source>
</evidence>
<dbReference type="GO" id="GO:0043240">
    <property type="term" value="C:Fanconi anaemia nuclear complex"/>
    <property type="evidence" value="ECO:0007669"/>
    <property type="project" value="InterPro"/>
</dbReference>
<organism evidence="5 6">
    <name type="scientific">Cynoglossus semilaevis</name>
    <name type="common">Tongue sole</name>
    <dbReference type="NCBI Taxonomy" id="244447"/>
    <lineage>
        <taxon>Eukaryota</taxon>
        <taxon>Metazoa</taxon>
        <taxon>Chordata</taxon>
        <taxon>Craniata</taxon>
        <taxon>Vertebrata</taxon>
        <taxon>Euteleostomi</taxon>
        <taxon>Actinopterygii</taxon>
        <taxon>Neopterygii</taxon>
        <taxon>Teleostei</taxon>
        <taxon>Neoteleostei</taxon>
        <taxon>Acanthomorphata</taxon>
        <taxon>Carangaria</taxon>
        <taxon>Pleuronectiformes</taxon>
        <taxon>Pleuronectoidei</taxon>
        <taxon>Cynoglossidae</taxon>
        <taxon>Cynoglossinae</taxon>
        <taxon>Cynoglossus</taxon>
    </lineage>
</organism>
<dbReference type="Pfam" id="PF17949">
    <property type="entry name" value="PND"/>
    <property type="match status" value="1"/>
</dbReference>
<feature type="domain" description="Fanconi anemia core complex-associated protein 24 pseudonuclease" evidence="4">
    <location>
        <begin position="14"/>
        <end position="134"/>
    </location>
</feature>
<dbReference type="STRING" id="244447.ENSCSEP00000033829"/>
<dbReference type="Proteomes" id="UP000265120">
    <property type="component" value="Chromosome 6"/>
</dbReference>
<evidence type="ECO:0000313" key="5">
    <source>
        <dbReference type="Ensembl" id="ENSCSEP00000033829.1"/>
    </source>
</evidence>
<evidence type="ECO:0000259" key="4">
    <source>
        <dbReference type="Pfam" id="PF17949"/>
    </source>
</evidence>
<dbReference type="GO" id="GO:0003682">
    <property type="term" value="F:chromatin binding"/>
    <property type="evidence" value="ECO:0007669"/>
    <property type="project" value="TreeGrafter"/>
</dbReference>
<dbReference type="AlphaFoldDB" id="A0A3P8X400"/>
<reference evidence="5" key="3">
    <citation type="submission" date="2025-09" db="UniProtKB">
        <authorList>
            <consortium name="Ensembl"/>
        </authorList>
    </citation>
    <scope>IDENTIFICATION</scope>
</reference>
<dbReference type="SUPFAM" id="SSF47781">
    <property type="entry name" value="RuvA domain 2-like"/>
    <property type="match status" value="1"/>
</dbReference>
<reference evidence="5" key="2">
    <citation type="submission" date="2025-08" db="UniProtKB">
        <authorList>
            <consortium name="Ensembl"/>
        </authorList>
    </citation>
    <scope>IDENTIFICATION</scope>
</reference>
<proteinExistence type="predicted"/>
<evidence type="ECO:0000259" key="3">
    <source>
        <dbReference type="Pfam" id="PF12826"/>
    </source>
</evidence>
<dbReference type="Pfam" id="PF12826">
    <property type="entry name" value="HHH_2"/>
    <property type="match status" value="1"/>
</dbReference>
<dbReference type="InterPro" id="IPR041663">
    <property type="entry name" value="DisA/LigA_HHH"/>
</dbReference>
<dbReference type="InterPro" id="IPR040646">
    <property type="entry name" value="PND"/>
</dbReference>
<dbReference type="GeneTree" id="ENSGT00390000009456"/>
<dbReference type="InParanoid" id="A0A3P8X400"/>
<keyword evidence="2" id="KW-0234">DNA repair</keyword>
<keyword evidence="6" id="KW-1185">Reference proteome</keyword>
<accession>A0A3P8X400</accession>
<dbReference type="GO" id="GO:0036297">
    <property type="term" value="P:interstrand cross-link repair"/>
    <property type="evidence" value="ECO:0007669"/>
    <property type="project" value="InterPro"/>
</dbReference>
<dbReference type="PANTHER" id="PTHR31786:SF2">
    <property type="entry name" value="FANCONI ANEMIA CORE COMPLEX-ASSOCIATED PROTEIN 24"/>
    <property type="match status" value="1"/>
</dbReference>
<keyword evidence="1" id="KW-0227">DNA damage</keyword>
<evidence type="ECO:0000256" key="1">
    <source>
        <dbReference type="ARBA" id="ARBA00022763"/>
    </source>
</evidence>
<evidence type="ECO:0000313" key="6">
    <source>
        <dbReference type="Proteomes" id="UP000265120"/>
    </source>
</evidence>
<reference evidence="5 6" key="1">
    <citation type="journal article" date="2014" name="Nat. Genet.">
        <title>Whole-genome sequence of a flatfish provides insights into ZW sex chromosome evolution and adaptation to a benthic lifestyle.</title>
        <authorList>
            <person name="Chen S."/>
            <person name="Zhang G."/>
            <person name="Shao C."/>
            <person name="Huang Q."/>
            <person name="Liu G."/>
            <person name="Zhang P."/>
            <person name="Song W."/>
            <person name="An N."/>
            <person name="Chalopin D."/>
            <person name="Volff J.N."/>
            <person name="Hong Y."/>
            <person name="Li Q."/>
            <person name="Sha Z."/>
            <person name="Zhou H."/>
            <person name="Xie M."/>
            <person name="Yu Q."/>
            <person name="Liu Y."/>
            <person name="Xiang H."/>
            <person name="Wang N."/>
            <person name="Wu K."/>
            <person name="Yang C."/>
            <person name="Zhou Q."/>
            <person name="Liao X."/>
            <person name="Yang L."/>
            <person name="Hu Q."/>
            <person name="Zhang J."/>
            <person name="Meng L."/>
            <person name="Jin L."/>
            <person name="Tian Y."/>
            <person name="Lian J."/>
            <person name="Yang J."/>
            <person name="Miao G."/>
            <person name="Liu S."/>
            <person name="Liang Z."/>
            <person name="Yan F."/>
            <person name="Li Y."/>
            <person name="Sun B."/>
            <person name="Zhang H."/>
            <person name="Zhang J."/>
            <person name="Zhu Y."/>
            <person name="Du M."/>
            <person name="Zhao Y."/>
            <person name="Schartl M."/>
            <person name="Tang Q."/>
            <person name="Wang J."/>
        </authorList>
    </citation>
    <scope>NUCLEOTIDE SEQUENCE</scope>
</reference>
<feature type="domain" description="DisA/LigA helix-hairpin-helix motif" evidence="3">
    <location>
        <begin position="162"/>
        <end position="210"/>
    </location>
</feature>
<dbReference type="InterPro" id="IPR026985">
    <property type="entry name" value="FAAP24"/>
</dbReference>
<name>A0A3P8X400_CYNSE</name>
<dbReference type="InterPro" id="IPR010994">
    <property type="entry name" value="RuvA_2-like"/>
</dbReference>
<dbReference type="Gene3D" id="1.10.150.20">
    <property type="entry name" value="5' to 3' exonuclease, C-terminal subdomain"/>
    <property type="match status" value="1"/>
</dbReference>
<dbReference type="Gene3D" id="3.40.50.10130">
    <property type="match status" value="1"/>
</dbReference>
<dbReference type="CDD" id="cd20076">
    <property type="entry name" value="XPF_nuclease_FAAP24"/>
    <property type="match status" value="1"/>
</dbReference>
<protein>
    <submittedName>
        <fullName evidence="5">FA core complex associated protein 24</fullName>
    </submittedName>
</protein>
<dbReference type="PANTHER" id="PTHR31786">
    <property type="entry name" value="FANCONI ANEMIA CORE COMPLEX-ASSOCIATED PROTEIN 24"/>
    <property type="match status" value="1"/>
</dbReference>
<dbReference type="Ensembl" id="ENSCSET00000034264.1">
    <property type="protein sequence ID" value="ENSCSEP00000033829.1"/>
    <property type="gene ID" value="ENSCSEG00000021701.1"/>
</dbReference>
<sequence>MEDQRTAALNAVPPCGHVLSSEKWRNSSLVQSLRGVNVLFESELGVADFHLPNRSCALYVSECDIVAGNSYKRKLVRYRNAGSSFQELVVVENTRLSQQYFSAVQKFVVLELGLTVLPVSGQTEAAQLIAQIVHSSSRENPFRRTVSPRILDPLVLAVVQKVPGVGGVKALALLQKFSSLQQLSNATSSELEPVVGRAAAQHIHSFFNRSTGQ</sequence>